<dbReference type="Proteomes" id="UP001237105">
    <property type="component" value="Unassembled WGS sequence"/>
</dbReference>
<keyword evidence="3" id="KW-1185">Reference proteome</keyword>
<organism evidence="2 3">
    <name type="scientific">Streptomyces luteolus</name>
    <dbReference type="NCBI Taxonomy" id="3043615"/>
    <lineage>
        <taxon>Bacteria</taxon>
        <taxon>Bacillati</taxon>
        <taxon>Actinomycetota</taxon>
        <taxon>Actinomycetes</taxon>
        <taxon>Kitasatosporales</taxon>
        <taxon>Streptomycetaceae</taxon>
        <taxon>Streptomyces</taxon>
    </lineage>
</organism>
<evidence type="ECO:0000256" key="1">
    <source>
        <dbReference type="SAM" id="MobiDB-lite"/>
    </source>
</evidence>
<evidence type="ECO:0008006" key="4">
    <source>
        <dbReference type="Google" id="ProtNLM"/>
    </source>
</evidence>
<reference evidence="2 3" key="1">
    <citation type="submission" date="2023-05" db="EMBL/GenBank/DDBJ databases">
        <title>Draft genome sequence of Streptomyces sp. B-S-A12 isolated from a cave soil in Thailand.</title>
        <authorList>
            <person name="Chamroensaksri N."/>
            <person name="Muangham S."/>
        </authorList>
    </citation>
    <scope>NUCLEOTIDE SEQUENCE [LARGE SCALE GENOMIC DNA]</scope>
    <source>
        <strain evidence="2 3">B-S-A12</strain>
    </source>
</reference>
<feature type="region of interest" description="Disordered" evidence="1">
    <location>
        <begin position="35"/>
        <end position="61"/>
    </location>
</feature>
<accession>A0ABT6STU8</accession>
<dbReference type="RefSeq" id="WP_282534959.1">
    <property type="nucleotide sequence ID" value="NZ_JASCIS010000009.1"/>
</dbReference>
<comment type="caution">
    <text evidence="2">The sequence shown here is derived from an EMBL/GenBank/DDBJ whole genome shotgun (WGS) entry which is preliminary data.</text>
</comment>
<proteinExistence type="predicted"/>
<evidence type="ECO:0000313" key="3">
    <source>
        <dbReference type="Proteomes" id="UP001237105"/>
    </source>
</evidence>
<dbReference type="EMBL" id="JASCIS010000009">
    <property type="protein sequence ID" value="MDI3419046.1"/>
    <property type="molecule type" value="Genomic_DNA"/>
</dbReference>
<gene>
    <name evidence="2" type="ORF">QIT00_10805</name>
</gene>
<protein>
    <recommendedName>
        <fullName evidence="4">Asp23/Gls24 family envelope stress response protein</fullName>
    </recommendedName>
</protein>
<name>A0ABT6STU8_9ACTN</name>
<sequence length="112" mass="11576">MTQHAALTEALAEAVRQVPGVAFLKPGVAQRLRAAVSDTGDSGADSKASPAGLRISRSDGNGPWKIEIQIVTLAEARALDVTRAARRAVDTCLEAMVPSAAARITITVTGIV</sequence>
<evidence type="ECO:0000313" key="2">
    <source>
        <dbReference type="EMBL" id="MDI3419046.1"/>
    </source>
</evidence>